<dbReference type="Proteomes" id="UP000626795">
    <property type="component" value="Unassembled WGS sequence"/>
</dbReference>
<accession>A0A9X9QXJ9</accession>
<protein>
    <recommendedName>
        <fullName evidence="3">SMI1/KNR4 family protein</fullName>
    </recommendedName>
</protein>
<dbReference type="RefSeq" id="WP_204788136.1">
    <property type="nucleotide sequence ID" value="NZ_CABFLZ010000011.1"/>
</dbReference>
<dbReference type="EMBL" id="CABFLZ010000011">
    <property type="protein sequence ID" value="VTY04589.1"/>
    <property type="molecule type" value="Genomic_DNA"/>
</dbReference>
<gene>
    <name evidence="1" type="ORF">ONOEEDHL_00106</name>
</gene>
<proteinExistence type="predicted"/>
<evidence type="ECO:0000313" key="2">
    <source>
        <dbReference type="Proteomes" id="UP000626795"/>
    </source>
</evidence>
<sequence length="184" mass="21715">MKLDNVLSELIELYSRTTPFPSNKLEFSFEELDISSSSFQGELLYYYQHVQMKGDCYFRNSNFNLILLPLHSEFTTVEHWALQDYEEFIDGKYQIFACTDSDAIIFCDITHLMSPVYAGRPGDPDFYQLSNSLTEFFMFYIAFTKMQQEREFEKSTEYFAETAILIEKYISENSQNTAKKFLLH</sequence>
<comment type="caution">
    <text evidence="1">The sequence shown here is derived from an EMBL/GenBank/DDBJ whole genome shotgun (WGS) entry which is preliminary data.</text>
</comment>
<evidence type="ECO:0008006" key="3">
    <source>
        <dbReference type="Google" id="ProtNLM"/>
    </source>
</evidence>
<name>A0A9X9QXJ9_NEISU</name>
<keyword evidence="2" id="KW-1185">Reference proteome</keyword>
<organism evidence="1 2">
    <name type="scientific">Neisseria subflava</name>
    <dbReference type="NCBI Taxonomy" id="28449"/>
    <lineage>
        <taxon>Bacteria</taxon>
        <taxon>Pseudomonadati</taxon>
        <taxon>Pseudomonadota</taxon>
        <taxon>Betaproteobacteria</taxon>
        <taxon>Neisseriales</taxon>
        <taxon>Neisseriaceae</taxon>
        <taxon>Neisseria</taxon>
    </lineage>
</organism>
<evidence type="ECO:0000313" key="1">
    <source>
        <dbReference type="EMBL" id="VTY04589.1"/>
    </source>
</evidence>
<dbReference type="AlphaFoldDB" id="A0A9X9QXJ9"/>
<reference evidence="1" key="1">
    <citation type="submission" date="2019-05" db="EMBL/GenBank/DDBJ databases">
        <authorList>
            <person name="Hibberd M."/>
        </authorList>
    </citation>
    <scope>NUCLEOTIDE SEQUENCE</scope>
    <source>
        <strain evidence="1">Neisseria_subflava_BgEED23</strain>
    </source>
</reference>